<keyword evidence="3" id="KW-1185">Reference proteome</keyword>
<evidence type="ECO:0000313" key="2">
    <source>
        <dbReference type="EMBL" id="KZS07304.1"/>
    </source>
</evidence>
<dbReference type="AlphaFoldDB" id="A0A162D5Q1"/>
<organism evidence="2 3">
    <name type="scientific">Daphnia magna</name>
    <dbReference type="NCBI Taxonomy" id="35525"/>
    <lineage>
        <taxon>Eukaryota</taxon>
        <taxon>Metazoa</taxon>
        <taxon>Ecdysozoa</taxon>
        <taxon>Arthropoda</taxon>
        <taxon>Crustacea</taxon>
        <taxon>Branchiopoda</taxon>
        <taxon>Diplostraca</taxon>
        <taxon>Cladocera</taxon>
        <taxon>Anomopoda</taxon>
        <taxon>Daphniidae</taxon>
        <taxon>Daphnia</taxon>
    </lineage>
</organism>
<comment type="caution">
    <text evidence="2">The sequence shown here is derived from an EMBL/GenBank/DDBJ whole genome shotgun (WGS) entry which is preliminary data.</text>
</comment>
<feature type="region of interest" description="Disordered" evidence="1">
    <location>
        <begin position="20"/>
        <end position="66"/>
    </location>
</feature>
<dbReference type="EMBL" id="LRGB01002490">
    <property type="protein sequence ID" value="KZS07304.1"/>
    <property type="molecule type" value="Genomic_DNA"/>
</dbReference>
<proteinExistence type="predicted"/>
<reference evidence="2 3" key="1">
    <citation type="submission" date="2016-03" db="EMBL/GenBank/DDBJ databases">
        <title>EvidentialGene: Evidence-directed Construction of Genes on Genomes.</title>
        <authorList>
            <person name="Gilbert D.G."/>
            <person name="Choi J.-H."/>
            <person name="Mockaitis K."/>
            <person name="Colbourne J."/>
            <person name="Pfrender M."/>
        </authorList>
    </citation>
    <scope>NUCLEOTIDE SEQUENCE [LARGE SCALE GENOMIC DNA]</scope>
    <source>
        <strain evidence="2 3">Xinb3</strain>
        <tissue evidence="2">Complete organism</tissue>
    </source>
</reference>
<feature type="compositionally biased region" description="Basic and acidic residues" evidence="1">
    <location>
        <begin position="33"/>
        <end position="44"/>
    </location>
</feature>
<dbReference type="Proteomes" id="UP000076858">
    <property type="component" value="Unassembled WGS sequence"/>
</dbReference>
<protein>
    <submittedName>
        <fullName evidence="2">Uncharacterized protein</fullName>
    </submittedName>
</protein>
<gene>
    <name evidence="2" type="ORF">APZ42_029008</name>
</gene>
<sequence>MKHLDQLELLHSILHDAHLTPDDDQRASNAVHQAEKFRDSDRPRPAAKIKKRSSLRCTKEPSFFAQ</sequence>
<evidence type="ECO:0000313" key="3">
    <source>
        <dbReference type="Proteomes" id="UP000076858"/>
    </source>
</evidence>
<dbReference type="OrthoDB" id="6394809at2759"/>
<name>A0A162D5Q1_9CRUS</name>
<accession>A0A162D5Q1</accession>
<evidence type="ECO:0000256" key="1">
    <source>
        <dbReference type="SAM" id="MobiDB-lite"/>
    </source>
</evidence>
<feature type="compositionally biased region" description="Basic residues" evidence="1">
    <location>
        <begin position="45"/>
        <end position="54"/>
    </location>
</feature>